<organism evidence="25 26">
    <name type="scientific">Candidatus Gallipaludibacter merdavium</name>
    <dbReference type="NCBI Taxonomy" id="2840839"/>
    <lineage>
        <taxon>Bacteria</taxon>
        <taxon>Pseudomonadati</taxon>
        <taxon>Bacteroidota</taxon>
        <taxon>Bacteroidia</taxon>
        <taxon>Bacteroidales</taxon>
        <taxon>Candidatus Gallipaludibacter</taxon>
    </lineage>
</organism>
<evidence type="ECO:0000256" key="2">
    <source>
        <dbReference type="ARBA" id="ARBA00004651"/>
    </source>
</evidence>
<proteinExistence type="inferred from homology"/>
<accession>A0A9D9HW56</accession>
<evidence type="ECO:0000256" key="11">
    <source>
        <dbReference type="ARBA" id="ARBA00022692"/>
    </source>
</evidence>
<feature type="transmembrane region" description="Helical" evidence="24">
    <location>
        <begin position="12"/>
        <end position="43"/>
    </location>
</feature>
<evidence type="ECO:0000256" key="6">
    <source>
        <dbReference type="ARBA" id="ARBA00012487"/>
    </source>
</evidence>
<name>A0A9D9HW56_9BACT</name>
<keyword evidence="8" id="KW-1003">Cell membrane</keyword>
<keyword evidence="9" id="KW-0444">Lipid biosynthesis</keyword>
<keyword evidence="11 24" id="KW-0812">Transmembrane</keyword>
<feature type="transmembrane region" description="Helical" evidence="24">
    <location>
        <begin position="55"/>
        <end position="75"/>
    </location>
</feature>
<keyword evidence="14" id="KW-0443">Lipid metabolism</keyword>
<protein>
    <recommendedName>
        <fullName evidence="7">Phosphatidate cytidylyltransferase</fullName>
        <ecNumber evidence="6">2.7.7.41</ecNumber>
    </recommendedName>
    <alternativeName>
        <fullName evidence="20">CDP-DAG synthase</fullName>
    </alternativeName>
    <alternativeName>
        <fullName evidence="22">CDP-DG synthase</fullName>
    </alternativeName>
    <alternativeName>
        <fullName evidence="18">CDP-diacylglycerol synthase</fullName>
    </alternativeName>
    <alternativeName>
        <fullName evidence="21">CDP-diglyceride pyrophosphorylase</fullName>
    </alternativeName>
    <alternativeName>
        <fullName evidence="23">CDP-diglyceride synthase</fullName>
    </alternativeName>
    <alternativeName>
        <fullName evidence="19">CTP:phosphatidate cytidylyltransferase</fullName>
    </alternativeName>
</protein>
<dbReference type="EMBL" id="JADIMG010000104">
    <property type="protein sequence ID" value="MBO8460903.1"/>
    <property type="molecule type" value="Genomic_DNA"/>
</dbReference>
<dbReference type="GO" id="GO:0005886">
    <property type="term" value="C:plasma membrane"/>
    <property type="evidence" value="ECO:0007669"/>
    <property type="project" value="UniProtKB-SubCell"/>
</dbReference>
<evidence type="ECO:0000256" key="23">
    <source>
        <dbReference type="ARBA" id="ARBA00033406"/>
    </source>
</evidence>
<evidence type="ECO:0000256" key="10">
    <source>
        <dbReference type="ARBA" id="ARBA00022679"/>
    </source>
</evidence>
<feature type="transmembrane region" description="Helical" evidence="24">
    <location>
        <begin position="114"/>
        <end position="134"/>
    </location>
</feature>
<comment type="catalytic activity">
    <reaction evidence="1">
        <text>a 1,2-diacyl-sn-glycero-3-phosphate + CTP + H(+) = a CDP-1,2-diacyl-sn-glycerol + diphosphate</text>
        <dbReference type="Rhea" id="RHEA:16229"/>
        <dbReference type="ChEBI" id="CHEBI:15378"/>
        <dbReference type="ChEBI" id="CHEBI:33019"/>
        <dbReference type="ChEBI" id="CHEBI:37563"/>
        <dbReference type="ChEBI" id="CHEBI:58332"/>
        <dbReference type="ChEBI" id="CHEBI:58608"/>
        <dbReference type="EC" id="2.7.7.41"/>
    </reaction>
</comment>
<comment type="pathway">
    <text evidence="3">Phospholipid metabolism; CDP-diacylglycerol biosynthesis; CDP-diacylglycerol from sn-glycerol 3-phosphate: step 3/3.</text>
</comment>
<evidence type="ECO:0000256" key="20">
    <source>
        <dbReference type="ARBA" id="ARBA00032253"/>
    </source>
</evidence>
<evidence type="ECO:0000256" key="14">
    <source>
        <dbReference type="ARBA" id="ARBA00023098"/>
    </source>
</evidence>
<keyword evidence="13 24" id="KW-1133">Transmembrane helix</keyword>
<evidence type="ECO:0000256" key="13">
    <source>
        <dbReference type="ARBA" id="ARBA00022989"/>
    </source>
</evidence>
<sequence length="279" mass="31047">MLKTLLTRTLSGAVFVALVLGSLIVSPYAFAVLFACFTAIGLYEFYHESAKAENFSLVMLPSILAGVALFVAAFLKASGFSSFPCFAVYVLFVLCVLFAELFRKKETPVHNMAFFIMGQAYVALPLSLLNFIVFHPSWQPAWLVILFVTIWMNDSWAYLFGVTLGKHRMFPRVSPKKSWEGFVGGAAMSLLTGWLCYKYAALVFPEFSQVSLDLWQWLLFAEIVVVAATLGDLLESLIKRSFNIKDFGRIMPGHGGILDRFDSLLAASVAVWAFLQILA</sequence>
<evidence type="ECO:0000256" key="4">
    <source>
        <dbReference type="ARBA" id="ARBA00005189"/>
    </source>
</evidence>
<evidence type="ECO:0000256" key="1">
    <source>
        <dbReference type="ARBA" id="ARBA00001698"/>
    </source>
</evidence>
<dbReference type="PANTHER" id="PTHR46382:SF1">
    <property type="entry name" value="PHOSPHATIDATE CYTIDYLYLTRANSFERASE"/>
    <property type="match status" value="1"/>
</dbReference>
<keyword evidence="16" id="KW-0594">Phospholipid biosynthesis</keyword>
<keyword evidence="17" id="KW-1208">Phospholipid metabolism</keyword>
<feature type="transmembrane region" description="Helical" evidence="24">
    <location>
        <begin position="181"/>
        <end position="202"/>
    </location>
</feature>
<comment type="caution">
    <text evidence="25">The sequence shown here is derived from an EMBL/GenBank/DDBJ whole genome shotgun (WGS) entry which is preliminary data.</text>
</comment>
<reference evidence="25" key="1">
    <citation type="submission" date="2020-10" db="EMBL/GenBank/DDBJ databases">
        <authorList>
            <person name="Gilroy R."/>
        </authorList>
    </citation>
    <scope>NUCLEOTIDE SEQUENCE</scope>
    <source>
        <strain evidence="25">G3-3990</strain>
    </source>
</reference>
<dbReference type="Pfam" id="PF01148">
    <property type="entry name" value="CTP_transf_1"/>
    <property type="match status" value="1"/>
</dbReference>
<dbReference type="EC" id="2.7.7.41" evidence="6"/>
<evidence type="ECO:0000256" key="5">
    <source>
        <dbReference type="ARBA" id="ARBA00010185"/>
    </source>
</evidence>
<evidence type="ECO:0000256" key="21">
    <source>
        <dbReference type="ARBA" id="ARBA00032396"/>
    </source>
</evidence>
<dbReference type="Proteomes" id="UP000823641">
    <property type="component" value="Unassembled WGS sequence"/>
</dbReference>
<evidence type="ECO:0000256" key="12">
    <source>
        <dbReference type="ARBA" id="ARBA00022695"/>
    </source>
</evidence>
<keyword evidence="12" id="KW-0548">Nucleotidyltransferase</keyword>
<evidence type="ECO:0000256" key="9">
    <source>
        <dbReference type="ARBA" id="ARBA00022516"/>
    </source>
</evidence>
<evidence type="ECO:0000256" key="15">
    <source>
        <dbReference type="ARBA" id="ARBA00023136"/>
    </source>
</evidence>
<evidence type="ECO:0000256" key="3">
    <source>
        <dbReference type="ARBA" id="ARBA00005119"/>
    </source>
</evidence>
<dbReference type="GO" id="GO:0016024">
    <property type="term" value="P:CDP-diacylglycerol biosynthetic process"/>
    <property type="evidence" value="ECO:0007669"/>
    <property type="project" value="TreeGrafter"/>
</dbReference>
<comment type="subcellular location">
    <subcellularLocation>
        <location evidence="2">Cell membrane</location>
        <topology evidence="2">Multi-pass membrane protein</topology>
    </subcellularLocation>
</comment>
<feature type="transmembrane region" description="Helical" evidence="24">
    <location>
        <begin position="214"/>
        <end position="237"/>
    </location>
</feature>
<evidence type="ECO:0000256" key="16">
    <source>
        <dbReference type="ARBA" id="ARBA00023209"/>
    </source>
</evidence>
<evidence type="ECO:0000256" key="17">
    <source>
        <dbReference type="ARBA" id="ARBA00023264"/>
    </source>
</evidence>
<keyword evidence="10" id="KW-0808">Transferase</keyword>
<evidence type="ECO:0000313" key="25">
    <source>
        <dbReference type="EMBL" id="MBO8460903.1"/>
    </source>
</evidence>
<evidence type="ECO:0000256" key="22">
    <source>
        <dbReference type="ARBA" id="ARBA00032743"/>
    </source>
</evidence>
<dbReference type="GO" id="GO:0004605">
    <property type="term" value="F:phosphatidate cytidylyltransferase activity"/>
    <property type="evidence" value="ECO:0007669"/>
    <property type="project" value="UniProtKB-EC"/>
</dbReference>
<feature type="transmembrane region" description="Helical" evidence="24">
    <location>
        <begin position="81"/>
        <end position="102"/>
    </location>
</feature>
<evidence type="ECO:0000256" key="19">
    <source>
        <dbReference type="ARBA" id="ARBA00031825"/>
    </source>
</evidence>
<reference evidence="25" key="2">
    <citation type="journal article" date="2021" name="PeerJ">
        <title>Extensive microbial diversity within the chicken gut microbiome revealed by metagenomics and culture.</title>
        <authorList>
            <person name="Gilroy R."/>
            <person name="Ravi A."/>
            <person name="Getino M."/>
            <person name="Pursley I."/>
            <person name="Horton D.L."/>
            <person name="Alikhan N.F."/>
            <person name="Baker D."/>
            <person name="Gharbi K."/>
            <person name="Hall N."/>
            <person name="Watson M."/>
            <person name="Adriaenssens E.M."/>
            <person name="Foster-Nyarko E."/>
            <person name="Jarju S."/>
            <person name="Secka A."/>
            <person name="Antonio M."/>
            <person name="Oren A."/>
            <person name="Chaudhuri R.R."/>
            <person name="La Ragione R."/>
            <person name="Hildebrand F."/>
            <person name="Pallen M.J."/>
        </authorList>
    </citation>
    <scope>NUCLEOTIDE SEQUENCE</scope>
    <source>
        <strain evidence="25">G3-3990</strain>
    </source>
</reference>
<evidence type="ECO:0000313" key="26">
    <source>
        <dbReference type="Proteomes" id="UP000823641"/>
    </source>
</evidence>
<evidence type="ECO:0000256" key="7">
    <source>
        <dbReference type="ARBA" id="ARBA00019373"/>
    </source>
</evidence>
<evidence type="ECO:0000256" key="18">
    <source>
        <dbReference type="ARBA" id="ARBA00029893"/>
    </source>
</evidence>
<dbReference type="AlphaFoldDB" id="A0A9D9HW56"/>
<feature type="transmembrane region" description="Helical" evidence="24">
    <location>
        <begin position="140"/>
        <end position="160"/>
    </location>
</feature>
<evidence type="ECO:0000256" key="8">
    <source>
        <dbReference type="ARBA" id="ARBA00022475"/>
    </source>
</evidence>
<dbReference type="PANTHER" id="PTHR46382">
    <property type="entry name" value="PHOSPHATIDATE CYTIDYLYLTRANSFERASE"/>
    <property type="match status" value="1"/>
</dbReference>
<keyword evidence="15 24" id="KW-0472">Membrane</keyword>
<evidence type="ECO:0000256" key="24">
    <source>
        <dbReference type="SAM" id="Phobius"/>
    </source>
</evidence>
<gene>
    <name evidence="25" type="ORF">IAA73_11330</name>
</gene>
<comment type="similarity">
    <text evidence="5">Belongs to the CDS family.</text>
</comment>
<comment type="pathway">
    <text evidence="4">Lipid metabolism.</text>
</comment>